<gene>
    <name evidence="3" type="ORF">GCM10010123_42390</name>
</gene>
<dbReference type="EMBL" id="BMQB01000012">
    <property type="protein sequence ID" value="GGK07935.1"/>
    <property type="molecule type" value="Genomic_DNA"/>
</dbReference>
<keyword evidence="4" id="KW-1185">Reference proteome</keyword>
<reference evidence="3" key="2">
    <citation type="submission" date="2020-09" db="EMBL/GenBank/DDBJ databases">
        <authorList>
            <person name="Sun Q."/>
            <person name="Ohkuma M."/>
        </authorList>
    </citation>
    <scope>NUCLEOTIDE SEQUENCE</scope>
    <source>
        <strain evidence="3">JCM 3090</strain>
    </source>
</reference>
<comment type="caution">
    <text evidence="3">The sequence shown here is derived from an EMBL/GenBank/DDBJ whole genome shotgun (WGS) entry which is preliminary data.</text>
</comment>
<sequence>MSPSAQLPVTAVGVVALGVLLGRAAMVVGAVVLILMCLLAIHATLQDREAARWDAERPAPVPVEPDTLVEPYPLSPAPGGRRFRRARARTRMNPA</sequence>
<keyword evidence="2" id="KW-1133">Transmembrane helix</keyword>
<organism evidence="3 4">
    <name type="scientific">Pilimelia anulata</name>
    <dbReference type="NCBI Taxonomy" id="53371"/>
    <lineage>
        <taxon>Bacteria</taxon>
        <taxon>Bacillati</taxon>
        <taxon>Actinomycetota</taxon>
        <taxon>Actinomycetes</taxon>
        <taxon>Micromonosporales</taxon>
        <taxon>Micromonosporaceae</taxon>
        <taxon>Pilimelia</taxon>
    </lineage>
</organism>
<keyword evidence="2" id="KW-0472">Membrane</keyword>
<name>A0A8J3BBX5_9ACTN</name>
<dbReference type="RefSeq" id="WP_189171963.1">
    <property type="nucleotide sequence ID" value="NZ_BMQB01000012.1"/>
</dbReference>
<evidence type="ECO:0000313" key="3">
    <source>
        <dbReference type="EMBL" id="GGK07935.1"/>
    </source>
</evidence>
<feature type="transmembrane region" description="Helical" evidence="2">
    <location>
        <begin position="12"/>
        <end position="41"/>
    </location>
</feature>
<reference evidence="3" key="1">
    <citation type="journal article" date="2014" name="Int. J. Syst. Evol. Microbiol.">
        <title>Complete genome sequence of Corynebacterium casei LMG S-19264T (=DSM 44701T), isolated from a smear-ripened cheese.</title>
        <authorList>
            <consortium name="US DOE Joint Genome Institute (JGI-PGF)"/>
            <person name="Walter F."/>
            <person name="Albersmeier A."/>
            <person name="Kalinowski J."/>
            <person name="Ruckert C."/>
        </authorList>
    </citation>
    <scope>NUCLEOTIDE SEQUENCE</scope>
    <source>
        <strain evidence="3">JCM 3090</strain>
    </source>
</reference>
<keyword evidence="2" id="KW-0812">Transmembrane</keyword>
<feature type="region of interest" description="Disordered" evidence="1">
    <location>
        <begin position="56"/>
        <end position="95"/>
    </location>
</feature>
<evidence type="ECO:0000313" key="4">
    <source>
        <dbReference type="Proteomes" id="UP000649739"/>
    </source>
</evidence>
<dbReference type="AlphaFoldDB" id="A0A8J3BBX5"/>
<evidence type="ECO:0000256" key="2">
    <source>
        <dbReference type="SAM" id="Phobius"/>
    </source>
</evidence>
<protein>
    <submittedName>
        <fullName evidence="3">Uncharacterized protein</fullName>
    </submittedName>
</protein>
<proteinExistence type="predicted"/>
<evidence type="ECO:0000256" key="1">
    <source>
        <dbReference type="SAM" id="MobiDB-lite"/>
    </source>
</evidence>
<accession>A0A8J3BBX5</accession>
<feature type="compositionally biased region" description="Basic residues" evidence="1">
    <location>
        <begin position="81"/>
        <end position="95"/>
    </location>
</feature>
<dbReference type="Proteomes" id="UP000649739">
    <property type="component" value="Unassembled WGS sequence"/>
</dbReference>